<organism evidence="1 3">
    <name type="scientific">Methylobacterium oxalidis</name>
    <dbReference type="NCBI Taxonomy" id="944322"/>
    <lineage>
        <taxon>Bacteria</taxon>
        <taxon>Pseudomonadati</taxon>
        <taxon>Pseudomonadota</taxon>
        <taxon>Alphaproteobacteria</taxon>
        <taxon>Hyphomicrobiales</taxon>
        <taxon>Methylobacteriaceae</taxon>
        <taxon>Methylobacterium</taxon>
    </lineage>
</organism>
<name>A0A512JAH3_9HYPH</name>
<dbReference type="AlphaFoldDB" id="A0A512JAH3"/>
<dbReference type="Proteomes" id="UP001156856">
    <property type="component" value="Unassembled WGS sequence"/>
</dbReference>
<reference evidence="2" key="4">
    <citation type="submission" date="2023-01" db="EMBL/GenBank/DDBJ databases">
        <title>Draft genome sequence of Methylobacterium oxalidis strain NBRC 107715.</title>
        <authorList>
            <person name="Sun Q."/>
            <person name="Mori K."/>
        </authorList>
    </citation>
    <scope>NUCLEOTIDE SEQUENCE</scope>
    <source>
        <strain evidence="2">NBRC 107715</strain>
    </source>
</reference>
<reference evidence="2" key="1">
    <citation type="journal article" date="2014" name="Int. J. Syst. Evol. Microbiol.">
        <title>Complete genome of a new Firmicutes species belonging to the dominant human colonic microbiota ('Ruminococcus bicirculans') reveals two chromosomes and a selective capacity to utilize plant glucans.</title>
        <authorList>
            <consortium name="NISC Comparative Sequencing Program"/>
            <person name="Wegmann U."/>
            <person name="Louis P."/>
            <person name="Goesmann A."/>
            <person name="Henrissat B."/>
            <person name="Duncan S.H."/>
            <person name="Flint H.J."/>
        </authorList>
    </citation>
    <scope>NUCLEOTIDE SEQUENCE</scope>
    <source>
        <strain evidence="2">NBRC 107715</strain>
    </source>
</reference>
<proteinExistence type="predicted"/>
<dbReference type="Proteomes" id="UP000321960">
    <property type="component" value="Unassembled WGS sequence"/>
</dbReference>
<reference evidence="1 3" key="3">
    <citation type="submission" date="2019-07" db="EMBL/GenBank/DDBJ databases">
        <title>Whole genome shotgun sequence of Methylobacterium oxalidis NBRC 107715.</title>
        <authorList>
            <person name="Hosoyama A."/>
            <person name="Uohara A."/>
            <person name="Ohji S."/>
            <person name="Ichikawa N."/>
        </authorList>
    </citation>
    <scope>NUCLEOTIDE SEQUENCE [LARGE SCALE GENOMIC DNA]</scope>
    <source>
        <strain evidence="1 3">NBRC 107715</strain>
    </source>
</reference>
<comment type="caution">
    <text evidence="1">The sequence shown here is derived from an EMBL/GenBank/DDBJ whole genome shotgun (WGS) entry which is preliminary data.</text>
</comment>
<evidence type="ECO:0000313" key="4">
    <source>
        <dbReference type="Proteomes" id="UP001156856"/>
    </source>
</evidence>
<accession>A0A512JAH3</accession>
<dbReference type="EMBL" id="BSPK01000018">
    <property type="protein sequence ID" value="GLS62885.1"/>
    <property type="molecule type" value="Genomic_DNA"/>
</dbReference>
<evidence type="ECO:0000313" key="1">
    <source>
        <dbReference type="EMBL" id="GEP06958.1"/>
    </source>
</evidence>
<reference evidence="4" key="2">
    <citation type="journal article" date="2019" name="Int. J. Syst. Evol. Microbiol.">
        <title>The Global Catalogue of Microorganisms (GCM) 10K type strain sequencing project: providing services to taxonomists for standard genome sequencing and annotation.</title>
        <authorList>
            <consortium name="The Broad Institute Genomics Platform"/>
            <consortium name="The Broad Institute Genome Sequencing Center for Infectious Disease"/>
            <person name="Wu L."/>
            <person name="Ma J."/>
        </authorList>
    </citation>
    <scope>NUCLEOTIDE SEQUENCE [LARGE SCALE GENOMIC DNA]</scope>
    <source>
        <strain evidence="4">NBRC 107715</strain>
    </source>
</reference>
<evidence type="ECO:0000313" key="2">
    <source>
        <dbReference type="EMBL" id="GLS62885.1"/>
    </source>
</evidence>
<keyword evidence="4" id="KW-1185">Reference proteome</keyword>
<protein>
    <submittedName>
        <fullName evidence="1">Uncharacterized protein</fullName>
    </submittedName>
</protein>
<evidence type="ECO:0000313" key="3">
    <source>
        <dbReference type="Proteomes" id="UP000321960"/>
    </source>
</evidence>
<sequence length="85" mass="9313">MTISAPVMTSPLIVFLLEPVLELRRASTRTQATKKGPDRDPACATARIAALASGPPRQWRFRYDKDVTHRGDVSALSDPPRGRVA</sequence>
<dbReference type="EMBL" id="BJZU01000130">
    <property type="protein sequence ID" value="GEP06958.1"/>
    <property type="molecule type" value="Genomic_DNA"/>
</dbReference>
<gene>
    <name evidence="2" type="ORF">GCM10007888_12660</name>
    <name evidence="1" type="ORF">MOX02_49960</name>
</gene>